<dbReference type="Proteomes" id="UP000192491">
    <property type="component" value="Unassembled WGS sequence"/>
</dbReference>
<gene>
    <name evidence="3" type="ORF">BWK73_41990</name>
</gene>
<feature type="region of interest" description="Disordered" evidence="1">
    <location>
        <begin position="91"/>
        <end position="130"/>
    </location>
</feature>
<accession>A0A1Y1QCK2</accession>
<feature type="compositionally biased region" description="Basic and acidic residues" evidence="1">
    <location>
        <begin position="96"/>
        <end position="109"/>
    </location>
</feature>
<feature type="transmembrane region" description="Helical" evidence="2">
    <location>
        <begin position="71"/>
        <end position="92"/>
    </location>
</feature>
<dbReference type="AlphaFoldDB" id="A0A1Y1QCK2"/>
<dbReference type="EMBL" id="MTEJ01000467">
    <property type="protein sequence ID" value="OQX02668.1"/>
    <property type="molecule type" value="Genomic_DNA"/>
</dbReference>
<evidence type="ECO:0000256" key="2">
    <source>
        <dbReference type="SAM" id="Phobius"/>
    </source>
</evidence>
<name>A0A1Y1QCK2_9GAMM</name>
<keyword evidence="2" id="KW-1133">Transmembrane helix</keyword>
<keyword evidence="2" id="KW-0812">Transmembrane</keyword>
<comment type="caution">
    <text evidence="3">The sequence shown here is derived from an EMBL/GenBank/DDBJ whole genome shotgun (WGS) entry which is preliminary data.</text>
</comment>
<sequence>MRPQKDINELFKLVIQDEKLNILQKKILLNEVRKLRPPEEDRWVYRTIVWVLGAVALGTVIYPFVNSTAAEIPAGLLSIGSAAMGALAGYLTPNLKPKDEPRQAPDHAEPPPFNPPAAETQQEPSPVVNP</sequence>
<reference evidence="3 4" key="1">
    <citation type="submission" date="2017-01" db="EMBL/GenBank/DDBJ databases">
        <title>Novel large sulfur bacteria in the metagenomes of groundwater-fed chemosynthetic microbial mats in the Lake Huron basin.</title>
        <authorList>
            <person name="Sharrar A.M."/>
            <person name="Flood B.E."/>
            <person name="Bailey J.V."/>
            <person name="Jones D.S."/>
            <person name="Biddanda B."/>
            <person name="Ruberg S.A."/>
            <person name="Marcus D.N."/>
            <person name="Dick G.J."/>
        </authorList>
    </citation>
    <scope>NUCLEOTIDE SEQUENCE [LARGE SCALE GENOMIC DNA]</scope>
    <source>
        <strain evidence="3">A8</strain>
    </source>
</reference>
<proteinExistence type="predicted"/>
<keyword evidence="2" id="KW-0472">Membrane</keyword>
<evidence type="ECO:0000256" key="1">
    <source>
        <dbReference type="SAM" id="MobiDB-lite"/>
    </source>
</evidence>
<feature type="transmembrane region" description="Helical" evidence="2">
    <location>
        <begin position="43"/>
        <end position="65"/>
    </location>
</feature>
<protein>
    <submittedName>
        <fullName evidence="3">Uncharacterized protein</fullName>
    </submittedName>
</protein>
<evidence type="ECO:0000313" key="3">
    <source>
        <dbReference type="EMBL" id="OQX02668.1"/>
    </source>
</evidence>
<organism evidence="3 4">
    <name type="scientific">Thiothrix lacustris</name>
    <dbReference type="NCBI Taxonomy" id="525917"/>
    <lineage>
        <taxon>Bacteria</taxon>
        <taxon>Pseudomonadati</taxon>
        <taxon>Pseudomonadota</taxon>
        <taxon>Gammaproteobacteria</taxon>
        <taxon>Thiotrichales</taxon>
        <taxon>Thiotrichaceae</taxon>
        <taxon>Thiothrix</taxon>
    </lineage>
</organism>
<evidence type="ECO:0000313" key="4">
    <source>
        <dbReference type="Proteomes" id="UP000192491"/>
    </source>
</evidence>